<dbReference type="InterPro" id="IPR013083">
    <property type="entry name" value="Znf_RING/FYVE/PHD"/>
</dbReference>
<evidence type="ECO:0000313" key="7">
    <source>
        <dbReference type="Proteomes" id="UP000187609"/>
    </source>
</evidence>
<dbReference type="GO" id="GO:0008270">
    <property type="term" value="F:zinc ion binding"/>
    <property type="evidence" value="ECO:0007669"/>
    <property type="project" value="UniProtKB-KW"/>
</dbReference>
<reference evidence="6" key="1">
    <citation type="submission" date="2016-11" db="EMBL/GenBank/DDBJ databases">
        <title>The genome of Nicotiana attenuata.</title>
        <authorList>
            <person name="Xu S."/>
            <person name="Brockmoeller T."/>
            <person name="Gaquerel E."/>
            <person name="Navarro A."/>
            <person name="Kuhl H."/>
            <person name="Gase K."/>
            <person name="Ling Z."/>
            <person name="Zhou W."/>
            <person name="Kreitzer C."/>
            <person name="Stanke M."/>
            <person name="Tang H."/>
            <person name="Lyons E."/>
            <person name="Pandey P."/>
            <person name="Pandey S.P."/>
            <person name="Timmermann B."/>
            <person name="Baldwin I.T."/>
        </authorList>
    </citation>
    <scope>NUCLEOTIDE SEQUENCE [LARGE SCALE GENOMIC DNA]</scope>
    <source>
        <strain evidence="6">UT</strain>
    </source>
</reference>
<keyword evidence="1" id="KW-0479">Metal-binding</keyword>
<dbReference type="AlphaFoldDB" id="A0A314KQ84"/>
<dbReference type="PANTHER" id="PTHR22763:SF192">
    <property type="entry name" value="RING-TYPE DOMAIN-CONTAINING PROTEIN"/>
    <property type="match status" value="1"/>
</dbReference>
<dbReference type="Gramene" id="OIT31591">
    <property type="protein sequence ID" value="OIT31591"/>
    <property type="gene ID" value="A4A49_13415"/>
</dbReference>
<dbReference type="GO" id="GO:0043161">
    <property type="term" value="P:proteasome-mediated ubiquitin-dependent protein catabolic process"/>
    <property type="evidence" value="ECO:0007669"/>
    <property type="project" value="TreeGrafter"/>
</dbReference>
<evidence type="ECO:0000256" key="3">
    <source>
        <dbReference type="ARBA" id="ARBA00022833"/>
    </source>
</evidence>
<keyword evidence="2 4" id="KW-0863">Zinc-finger</keyword>
<dbReference type="PANTHER" id="PTHR22763">
    <property type="entry name" value="RING ZINC FINGER PROTEIN"/>
    <property type="match status" value="1"/>
</dbReference>
<dbReference type="Proteomes" id="UP000187609">
    <property type="component" value="Unassembled WGS sequence"/>
</dbReference>
<dbReference type="SMART" id="SM00184">
    <property type="entry name" value="RING"/>
    <property type="match status" value="1"/>
</dbReference>
<keyword evidence="7" id="KW-1185">Reference proteome</keyword>
<evidence type="ECO:0000256" key="1">
    <source>
        <dbReference type="ARBA" id="ARBA00022723"/>
    </source>
</evidence>
<dbReference type="SUPFAM" id="SSF57850">
    <property type="entry name" value="RING/U-box"/>
    <property type="match status" value="1"/>
</dbReference>
<dbReference type="InterPro" id="IPR001841">
    <property type="entry name" value="Znf_RING"/>
</dbReference>
<sequence>MASDGEIQTVTGGSAEIILNSVRVFLWNEKLTRNQVSESEGLCVFLIRTQFINTFNPCECGDCYCNVLWDQCCSTVIPFDVSKLLNKDPSLGTMLLSATLQFNPEIVKEIGSEISFFLFTRFQFSEDLQLPPQPRPTYVIALEISHTYFVEYASDLNASLDFLPGTIPPIPSFCRFVKDWDEEEELRSSTRSVSHTDYQNDPYHDYSGDVLEYIFELREYTGEGGICPTKPPIAADVPRGLVEVKPSLTPIFNQSNGSSSSSRDLMDDNTCPVCYEDFKDKNEALTTYCLHDFHTESLLSWLSMNNTCPTCRAVYPLHYSPFLNRKRHREDNILEANCKHHKHSILEAIV</sequence>
<gene>
    <name evidence="6" type="ORF">A4A49_13415</name>
</gene>
<dbReference type="GO" id="GO:0012505">
    <property type="term" value="C:endomembrane system"/>
    <property type="evidence" value="ECO:0007669"/>
    <property type="project" value="TreeGrafter"/>
</dbReference>
<evidence type="ECO:0000256" key="4">
    <source>
        <dbReference type="PROSITE-ProRule" id="PRU00175"/>
    </source>
</evidence>
<protein>
    <recommendedName>
        <fullName evidence="5">RING-type domain-containing protein</fullName>
    </recommendedName>
</protein>
<dbReference type="InterPro" id="IPR050731">
    <property type="entry name" value="HRD1_E3_ubiq-ligases"/>
</dbReference>
<proteinExistence type="predicted"/>
<evidence type="ECO:0000256" key="2">
    <source>
        <dbReference type="ARBA" id="ARBA00022771"/>
    </source>
</evidence>
<dbReference type="Gene3D" id="3.30.40.10">
    <property type="entry name" value="Zinc/RING finger domain, C3HC4 (zinc finger)"/>
    <property type="match status" value="1"/>
</dbReference>
<comment type="caution">
    <text evidence="6">The sequence shown here is derived from an EMBL/GenBank/DDBJ whole genome shotgun (WGS) entry which is preliminary data.</text>
</comment>
<evidence type="ECO:0000259" key="5">
    <source>
        <dbReference type="PROSITE" id="PS50089"/>
    </source>
</evidence>
<dbReference type="PROSITE" id="PS50089">
    <property type="entry name" value="ZF_RING_2"/>
    <property type="match status" value="1"/>
</dbReference>
<name>A0A314KQ84_NICAT</name>
<dbReference type="EMBL" id="MJEQ01001239">
    <property type="protein sequence ID" value="OIT31591.1"/>
    <property type="molecule type" value="Genomic_DNA"/>
</dbReference>
<dbReference type="Pfam" id="PF13639">
    <property type="entry name" value="zf-RING_2"/>
    <property type="match status" value="1"/>
</dbReference>
<accession>A0A314KQ84</accession>
<evidence type="ECO:0000313" key="6">
    <source>
        <dbReference type="EMBL" id="OIT31591.1"/>
    </source>
</evidence>
<dbReference type="GO" id="GO:0061630">
    <property type="term" value="F:ubiquitin protein ligase activity"/>
    <property type="evidence" value="ECO:0007669"/>
    <property type="project" value="TreeGrafter"/>
</dbReference>
<feature type="domain" description="RING-type" evidence="5">
    <location>
        <begin position="271"/>
        <end position="312"/>
    </location>
</feature>
<organism evidence="6 7">
    <name type="scientific">Nicotiana attenuata</name>
    <name type="common">Coyote tobacco</name>
    <dbReference type="NCBI Taxonomy" id="49451"/>
    <lineage>
        <taxon>Eukaryota</taxon>
        <taxon>Viridiplantae</taxon>
        <taxon>Streptophyta</taxon>
        <taxon>Embryophyta</taxon>
        <taxon>Tracheophyta</taxon>
        <taxon>Spermatophyta</taxon>
        <taxon>Magnoliopsida</taxon>
        <taxon>eudicotyledons</taxon>
        <taxon>Gunneridae</taxon>
        <taxon>Pentapetalae</taxon>
        <taxon>asterids</taxon>
        <taxon>lamiids</taxon>
        <taxon>Solanales</taxon>
        <taxon>Solanaceae</taxon>
        <taxon>Nicotianoideae</taxon>
        <taxon>Nicotianeae</taxon>
        <taxon>Nicotiana</taxon>
    </lineage>
</organism>
<keyword evidence="3" id="KW-0862">Zinc</keyword>